<name>A0A917QLW9_9NOCA</name>
<dbReference type="Proteomes" id="UP000612956">
    <property type="component" value="Unassembled WGS sequence"/>
</dbReference>
<comment type="caution">
    <text evidence="1">The sequence shown here is derived from an EMBL/GenBank/DDBJ whole genome shotgun (WGS) entry which is preliminary data.</text>
</comment>
<proteinExistence type="predicted"/>
<dbReference type="AlphaFoldDB" id="A0A917QLW9"/>
<reference evidence="1" key="1">
    <citation type="journal article" date="2014" name="Int. J. Syst. Evol. Microbiol.">
        <title>Complete genome sequence of Corynebacterium casei LMG S-19264T (=DSM 44701T), isolated from a smear-ripened cheese.</title>
        <authorList>
            <consortium name="US DOE Joint Genome Institute (JGI-PGF)"/>
            <person name="Walter F."/>
            <person name="Albersmeier A."/>
            <person name="Kalinowski J."/>
            <person name="Ruckert C."/>
        </authorList>
    </citation>
    <scope>NUCLEOTIDE SEQUENCE</scope>
    <source>
        <strain evidence="1">CGMCC 4.7278</strain>
    </source>
</reference>
<evidence type="ECO:0000313" key="2">
    <source>
        <dbReference type="Proteomes" id="UP000612956"/>
    </source>
</evidence>
<gene>
    <name evidence="1" type="ORF">GCM10011591_31680</name>
</gene>
<reference evidence="1" key="2">
    <citation type="submission" date="2020-09" db="EMBL/GenBank/DDBJ databases">
        <authorList>
            <person name="Sun Q."/>
            <person name="Zhou Y."/>
        </authorList>
    </citation>
    <scope>NUCLEOTIDE SEQUENCE</scope>
    <source>
        <strain evidence="1">CGMCC 4.7278</strain>
    </source>
</reference>
<sequence length="55" mass="6426">MIAEDRIWRRREVVGKLHLQLISPMCRAQGEGGWGGRATFAPRRDKKIFSRLKFV</sequence>
<organism evidence="1 2">
    <name type="scientific">Nocardia camponoti</name>
    <dbReference type="NCBI Taxonomy" id="1616106"/>
    <lineage>
        <taxon>Bacteria</taxon>
        <taxon>Bacillati</taxon>
        <taxon>Actinomycetota</taxon>
        <taxon>Actinomycetes</taxon>
        <taxon>Mycobacteriales</taxon>
        <taxon>Nocardiaceae</taxon>
        <taxon>Nocardia</taxon>
    </lineage>
</organism>
<evidence type="ECO:0000313" key="1">
    <source>
        <dbReference type="EMBL" id="GGK57226.1"/>
    </source>
</evidence>
<dbReference type="EMBL" id="BMMW01000003">
    <property type="protein sequence ID" value="GGK57226.1"/>
    <property type="molecule type" value="Genomic_DNA"/>
</dbReference>
<keyword evidence="2" id="KW-1185">Reference proteome</keyword>
<dbReference type="RefSeq" id="WP_188829783.1">
    <property type="nucleotide sequence ID" value="NZ_BMMW01000003.1"/>
</dbReference>
<accession>A0A917QLW9</accession>
<protein>
    <submittedName>
        <fullName evidence="1">Uncharacterized protein</fullName>
    </submittedName>
</protein>